<protein>
    <submittedName>
        <fullName evidence="2">Uncharacterized protein</fullName>
    </submittedName>
</protein>
<sequence>MNCLIQLAVISLAFSFVVCDLKDDIECVKSGANDLNGKTDRQLYDLTQTNLITGEEMVLKRAAIANTEGLPCYYQFYDKYTKGLENILLKDAETKRVDSARTPEERSDAIKAIAGITKGMLCDEQWRAVHFNETIKEAKCSLFETALGLDLTQFKPKLAALLTGLTSGKFASNFKNNVMSGIIGEISQLFGQIYTNAEKCSLSLANSSDRCHNIKMFIKEINRLFYLVELEVLAKF</sequence>
<evidence type="ECO:0000313" key="3">
    <source>
        <dbReference type="Proteomes" id="UP000759131"/>
    </source>
</evidence>
<feature type="chain" id="PRO_5036210955" evidence="1">
    <location>
        <begin position="20"/>
        <end position="236"/>
    </location>
</feature>
<organism evidence="2">
    <name type="scientific">Medioppia subpectinata</name>
    <dbReference type="NCBI Taxonomy" id="1979941"/>
    <lineage>
        <taxon>Eukaryota</taxon>
        <taxon>Metazoa</taxon>
        <taxon>Ecdysozoa</taxon>
        <taxon>Arthropoda</taxon>
        <taxon>Chelicerata</taxon>
        <taxon>Arachnida</taxon>
        <taxon>Acari</taxon>
        <taxon>Acariformes</taxon>
        <taxon>Sarcoptiformes</taxon>
        <taxon>Oribatida</taxon>
        <taxon>Brachypylina</taxon>
        <taxon>Oppioidea</taxon>
        <taxon>Oppiidae</taxon>
        <taxon>Medioppia</taxon>
    </lineage>
</organism>
<feature type="signal peptide" evidence="1">
    <location>
        <begin position="1"/>
        <end position="19"/>
    </location>
</feature>
<dbReference type="Proteomes" id="UP000759131">
    <property type="component" value="Unassembled WGS sequence"/>
</dbReference>
<accession>A0A7R9KJ72</accession>
<reference evidence="2" key="1">
    <citation type="submission" date="2020-11" db="EMBL/GenBank/DDBJ databases">
        <authorList>
            <person name="Tran Van P."/>
        </authorList>
    </citation>
    <scope>NUCLEOTIDE SEQUENCE</scope>
</reference>
<dbReference type="EMBL" id="OC856650">
    <property type="protein sequence ID" value="CAD7624070.1"/>
    <property type="molecule type" value="Genomic_DNA"/>
</dbReference>
<name>A0A7R9KJ72_9ACAR</name>
<dbReference type="EMBL" id="CAJPIZ010002075">
    <property type="protein sequence ID" value="CAG2104500.1"/>
    <property type="molecule type" value="Genomic_DNA"/>
</dbReference>
<dbReference type="AlphaFoldDB" id="A0A7R9KJ72"/>
<keyword evidence="1" id="KW-0732">Signal</keyword>
<evidence type="ECO:0000313" key="2">
    <source>
        <dbReference type="EMBL" id="CAD7624070.1"/>
    </source>
</evidence>
<proteinExistence type="predicted"/>
<gene>
    <name evidence="2" type="ORF">OSB1V03_LOCUS4516</name>
</gene>
<evidence type="ECO:0000256" key="1">
    <source>
        <dbReference type="SAM" id="SignalP"/>
    </source>
</evidence>
<keyword evidence="3" id="KW-1185">Reference proteome</keyword>
<dbReference type="OrthoDB" id="6500392at2759"/>